<reference evidence="1 2" key="1">
    <citation type="submission" date="2014-05" db="EMBL/GenBank/DDBJ databases">
        <title>Genome Announcement of Sphingobium lucknowense F2.</title>
        <authorList>
            <person name="Lal R."/>
            <person name="Negi V."/>
            <person name="Lata P."/>
            <person name="Sangwan N."/>
            <person name="Gupta S.K."/>
            <person name="Rao D.L.N."/>
            <person name="Das S."/>
        </authorList>
    </citation>
    <scope>NUCLEOTIDE SEQUENCE [LARGE SCALE GENOMIC DNA]</scope>
    <source>
        <strain evidence="1 2">F2</strain>
    </source>
</reference>
<gene>
    <name evidence="1" type="ORF">AL00_16865</name>
</gene>
<evidence type="ECO:0000313" key="1">
    <source>
        <dbReference type="EMBL" id="KER35257.1"/>
    </source>
</evidence>
<proteinExistence type="predicted"/>
<name>A0A8E1C1J3_9SPHN</name>
<dbReference type="EMBL" id="JANF02000081">
    <property type="protein sequence ID" value="KER35257.1"/>
    <property type="molecule type" value="Genomic_DNA"/>
</dbReference>
<sequence length="113" mass="11923">MATIAPPSPTTTAFPTALVEACLVAELTEAVRAFARIKGTPLPATPAQIRIMPVQIDSIVCVDILCAVEPVLGGIELPETVVKAGGYGSIDSAVKNMLPRIEKEWKKRNGVTP</sequence>
<evidence type="ECO:0000313" key="2">
    <source>
        <dbReference type="Proteomes" id="UP000028135"/>
    </source>
</evidence>
<dbReference type="Proteomes" id="UP000028135">
    <property type="component" value="Unassembled WGS sequence"/>
</dbReference>
<organism evidence="1 2">
    <name type="scientific">Sphingobium indicum F2</name>
    <dbReference type="NCBI Taxonomy" id="1450518"/>
    <lineage>
        <taxon>Bacteria</taxon>
        <taxon>Pseudomonadati</taxon>
        <taxon>Pseudomonadota</taxon>
        <taxon>Alphaproteobacteria</taxon>
        <taxon>Sphingomonadales</taxon>
        <taxon>Sphingomonadaceae</taxon>
        <taxon>Sphingobium</taxon>
    </lineage>
</organism>
<accession>A0A8E1C1J3</accession>
<dbReference type="AlphaFoldDB" id="A0A8E1C1J3"/>
<protein>
    <submittedName>
        <fullName evidence="1">Uncharacterized protein</fullName>
    </submittedName>
</protein>
<comment type="caution">
    <text evidence="1">The sequence shown here is derived from an EMBL/GenBank/DDBJ whole genome shotgun (WGS) entry which is preliminary data.</text>
</comment>